<sequence>MKRRRDEAAEMEIVWQTPANPPERHDYIFRNGKRHVRPYYFEFISHVKNRWAGKTIVDLFTEEFKGRPYDYYVNAVQSGRIQVDGEMVPVSYIVRSSQKISHFVHRHEPPVLALDVSVLQKEPDVLTICKPASVPVHPCGQYRKNTVVGILQAEHGLAPLFLLLLWISFLPLTLMSAIHRLDRLVSGLLILARSASKADSFRQQIEAGMVQKQYIAKVTGVFPDDEVGNCCGNTPLKGKSACTKFTRISTNGTHSIVLCEPITGRTHQLVIMNNSIILLPWLKERSSSLPSFFLCHPIANDMLYLSEFSVDRSTKGLSADRAAANSGCSLPSSSPKSCVDEYCDDNSTVDFSIDPMCTNCPNLTPKGYDEDEEGLWLHCIRYCGPDWVYECPHPEWASHD</sequence>
<evidence type="ECO:0000259" key="3">
    <source>
        <dbReference type="Pfam" id="PF00849"/>
    </source>
</evidence>
<keyword evidence="2" id="KW-1133">Transmembrane helix</keyword>
<proteinExistence type="predicted"/>
<dbReference type="PANTHER" id="PTHR21600:SF40">
    <property type="entry name" value="PSEUDOURIDYLATE SYNTHASE RPUSD2"/>
    <property type="match status" value="1"/>
</dbReference>
<evidence type="ECO:0000313" key="4">
    <source>
        <dbReference type="EMBL" id="RVW52578.1"/>
    </source>
</evidence>
<dbReference type="Pfam" id="PF00849">
    <property type="entry name" value="PseudoU_synth_2"/>
    <property type="match status" value="1"/>
</dbReference>
<dbReference type="GO" id="GO:0003723">
    <property type="term" value="F:RNA binding"/>
    <property type="evidence" value="ECO:0007669"/>
    <property type="project" value="InterPro"/>
</dbReference>
<comment type="caution">
    <text evidence="4">The sequence shown here is derived from an EMBL/GenBank/DDBJ whole genome shotgun (WGS) entry which is preliminary data.</text>
</comment>
<dbReference type="InterPro" id="IPR006145">
    <property type="entry name" value="PsdUridine_synth_RsuA/RluA"/>
</dbReference>
<keyword evidence="2" id="KW-0472">Membrane</keyword>
<dbReference type="EMBL" id="QGNW01001166">
    <property type="protein sequence ID" value="RVW52578.1"/>
    <property type="molecule type" value="Genomic_DNA"/>
</dbReference>
<feature type="transmembrane region" description="Helical" evidence="2">
    <location>
        <begin position="160"/>
        <end position="178"/>
    </location>
</feature>
<feature type="domain" description="Pseudouridine synthase RsuA/RluA-like" evidence="3">
    <location>
        <begin position="124"/>
        <end position="269"/>
    </location>
</feature>
<dbReference type="PROSITE" id="PS01129">
    <property type="entry name" value="PSI_RLU"/>
    <property type="match status" value="1"/>
</dbReference>
<dbReference type="Gene3D" id="3.30.2350.10">
    <property type="entry name" value="Pseudouridine synthase"/>
    <property type="match status" value="1"/>
</dbReference>
<evidence type="ECO:0000256" key="2">
    <source>
        <dbReference type="SAM" id="Phobius"/>
    </source>
</evidence>
<dbReference type="SUPFAM" id="SSF55120">
    <property type="entry name" value="Pseudouridine synthase"/>
    <property type="match status" value="1"/>
</dbReference>
<evidence type="ECO:0000256" key="1">
    <source>
        <dbReference type="ARBA" id="ARBA00000073"/>
    </source>
</evidence>
<dbReference type="InterPro" id="IPR020103">
    <property type="entry name" value="PsdUridine_synth_cat_dom_sf"/>
</dbReference>
<accession>A0A438EXU9</accession>
<dbReference type="InterPro" id="IPR006224">
    <property type="entry name" value="PsdUridine_synth_RluA-like_CS"/>
</dbReference>
<protein>
    <submittedName>
        <fullName evidence="4">RNA pseudouridine synthase 7</fullName>
    </submittedName>
</protein>
<dbReference type="PANTHER" id="PTHR21600">
    <property type="entry name" value="MITOCHONDRIAL RNA PSEUDOURIDINE SYNTHASE"/>
    <property type="match status" value="1"/>
</dbReference>
<comment type="catalytic activity">
    <reaction evidence="1">
        <text>a uridine in RNA = a pseudouridine in RNA</text>
        <dbReference type="Rhea" id="RHEA:48348"/>
        <dbReference type="Rhea" id="RHEA-COMP:12068"/>
        <dbReference type="Rhea" id="RHEA-COMP:12069"/>
        <dbReference type="ChEBI" id="CHEBI:65314"/>
        <dbReference type="ChEBI" id="CHEBI:65315"/>
    </reaction>
</comment>
<organism evidence="4 5">
    <name type="scientific">Vitis vinifera</name>
    <name type="common">Grape</name>
    <dbReference type="NCBI Taxonomy" id="29760"/>
    <lineage>
        <taxon>Eukaryota</taxon>
        <taxon>Viridiplantae</taxon>
        <taxon>Streptophyta</taxon>
        <taxon>Embryophyta</taxon>
        <taxon>Tracheophyta</taxon>
        <taxon>Spermatophyta</taxon>
        <taxon>Magnoliopsida</taxon>
        <taxon>eudicotyledons</taxon>
        <taxon>Gunneridae</taxon>
        <taxon>Pentapetalae</taxon>
        <taxon>rosids</taxon>
        <taxon>Vitales</taxon>
        <taxon>Vitaceae</taxon>
        <taxon>Viteae</taxon>
        <taxon>Vitis</taxon>
    </lineage>
</organism>
<gene>
    <name evidence="4" type="primary">Os02g0512300_0</name>
    <name evidence="4" type="ORF">CK203_068801</name>
</gene>
<dbReference type="InterPro" id="IPR050188">
    <property type="entry name" value="RluA_PseudoU_synthase"/>
</dbReference>
<dbReference type="AlphaFoldDB" id="A0A438EXU9"/>
<evidence type="ECO:0000313" key="5">
    <source>
        <dbReference type="Proteomes" id="UP000288805"/>
    </source>
</evidence>
<reference evidence="4 5" key="1">
    <citation type="journal article" date="2018" name="PLoS Genet.">
        <title>Population sequencing reveals clonal diversity and ancestral inbreeding in the grapevine cultivar Chardonnay.</title>
        <authorList>
            <person name="Roach M.J."/>
            <person name="Johnson D.L."/>
            <person name="Bohlmann J."/>
            <person name="van Vuuren H.J."/>
            <person name="Jones S.J."/>
            <person name="Pretorius I.S."/>
            <person name="Schmidt S.A."/>
            <person name="Borneman A.R."/>
        </authorList>
    </citation>
    <scope>NUCLEOTIDE SEQUENCE [LARGE SCALE GENOMIC DNA]</scope>
    <source>
        <strain evidence="5">cv. Chardonnay</strain>
        <tissue evidence="4">Leaf</tissue>
    </source>
</reference>
<keyword evidence="2" id="KW-0812">Transmembrane</keyword>
<dbReference type="GO" id="GO:0009982">
    <property type="term" value="F:pseudouridine synthase activity"/>
    <property type="evidence" value="ECO:0007669"/>
    <property type="project" value="InterPro"/>
</dbReference>
<dbReference type="CDD" id="cd02557">
    <property type="entry name" value="PseudoU_synth_ScRIB2"/>
    <property type="match status" value="1"/>
</dbReference>
<name>A0A438EXU9_VITVI</name>
<dbReference type="GO" id="GO:0001522">
    <property type="term" value="P:pseudouridine synthesis"/>
    <property type="evidence" value="ECO:0007669"/>
    <property type="project" value="InterPro"/>
</dbReference>
<dbReference type="Proteomes" id="UP000288805">
    <property type="component" value="Unassembled WGS sequence"/>
</dbReference>